<evidence type="ECO:0008006" key="3">
    <source>
        <dbReference type="Google" id="ProtNLM"/>
    </source>
</evidence>
<name>A0A9D5H4F9_9LILI</name>
<comment type="caution">
    <text evidence="1">The sequence shown here is derived from an EMBL/GenBank/DDBJ whole genome shotgun (WGS) entry which is preliminary data.</text>
</comment>
<keyword evidence="2" id="KW-1185">Reference proteome</keyword>
<reference evidence="1" key="1">
    <citation type="submission" date="2021-03" db="EMBL/GenBank/DDBJ databases">
        <authorList>
            <person name="Li Z."/>
            <person name="Yang C."/>
        </authorList>
    </citation>
    <scope>NUCLEOTIDE SEQUENCE</scope>
    <source>
        <strain evidence="1">Dzin_1.0</strain>
        <tissue evidence="1">Leaf</tissue>
    </source>
</reference>
<protein>
    <recommendedName>
        <fullName evidence="3">DUF4219 domain-containing protein</fullName>
    </recommendedName>
</protein>
<gene>
    <name evidence="1" type="ORF">J5N97_028079</name>
</gene>
<reference evidence="1" key="2">
    <citation type="journal article" date="2022" name="Hortic Res">
        <title>The genome of Dioscorea zingiberensis sheds light on the biosynthesis, origin and evolution of the medicinally important diosgenin saponins.</title>
        <authorList>
            <person name="Li Y."/>
            <person name="Tan C."/>
            <person name="Li Z."/>
            <person name="Guo J."/>
            <person name="Li S."/>
            <person name="Chen X."/>
            <person name="Wang C."/>
            <person name="Dai X."/>
            <person name="Yang H."/>
            <person name="Song W."/>
            <person name="Hou L."/>
            <person name="Xu J."/>
            <person name="Tong Z."/>
            <person name="Xu A."/>
            <person name="Yuan X."/>
            <person name="Wang W."/>
            <person name="Yang Q."/>
            <person name="Chen L."/>
            <person name="Sun Z."/>
            <person name="Wang K."/>
            <person name="Pan B."/>
            <person name="Chen J."/>
            <person name="Bao Y."/>
            <person name="Liu F."/>
            <person name="Qi X."/>
            <person name="Gang D.R."/>
            <person name="Wen J."/>
            <person name="Li J."/>
        </authorList>
    </citation>
    <scope>NUCLEOTIDE SEQUENCE</scope>
    <source>
        <strain evidence="1">Dzin_1.0</strain>
    </source>
</reference>
<accession>A0A9D5H4F9</accession>
<organism evidence="1 2">
    <name type="scientific">Dioscorea zingiberensis</name>
    <dbReference type="NCBI Taxonomy" id="325984"/>
    <lineage>
        <taxon>Eukaryota</taxon>
        <taxon>Viridiplantae</taxon>
        <taxon>Streptophyta</taxon>
        <taxon>Embryophyta</taxon>
        <taxon>Tracheophyta</taxon>
        <taxon>Spermatophyta</taxon>
        <taxon>Magnoliopsida</taxon>
        <taxon>Liliopsida</taxon>
        <taxon>Dioscoreales</taxon>
        <taxon>Dioscoreaceae</taxon>
        <taxon>Dioscorea</taxon>
    </lineage>
</organism>
<dbReference type="OrthoDB" id="778665at2759"/>
<evidence type="ECO:0000313" key="2">
    <source>
        <dbReference type="Proteomes" id="UP001085076"/>
    </source>
</evidence>
<dbReference type="AlphaFoldDB" id="A0A9D5H4F9"/>
<dbReference type="PANTHER" id="PTHR35317:SF28">
    <property type="entry name" value="ZINC FINGER, CCHC-TYPE, RIBONUCLEASE H-LIKE DOMAIN, GAG-PRE-INTEGRASE DOMAIN PROTEIN-RELATED"/>
    <property type="match status" value="1"/>
</dbReference>
<evidence type="ECO:0000313" key="1">
    <source>
        <dbReference type="EMBL" id="KAJ0962957.1"/>
    </source>
</evidence>
<sequence length="193" mass="22359">MSNMFPFQFPKLTKKNYENWCIRMRALLGSKDVWEIVEKGCEQPVNEEALTASQKDAFQKARKKDQQALILIHMCLDQSMFEKVATTTSAKNVWEILQSSFRGKDKVIKVCLQSLRGEYETLKMKQSESVEEYSNRVLAVVNQLKRYGEILQDVRVIEKVLRSLTSKFDYIMTAIEESKDLESMTVEQLLGSL</sequence>
<proteinExistence type="predicted"/>
<dbReference type="EMBL" id="JAGGNH010000009">
    <property type="protein sequence ID" value="KAJ0962957.1"/>
    <property type="molecule type" value="Genomic_DNA"/>
</dbReference>
<dbReference type="PANTHER" id="PTHR35317">
    <property type="entry name" value="OS04G0629600 PROTEIN"/>
    <property type="match status" value="1"/>
</dbReference>
<dbReference type="Pfam" id="PF14223">
    <property type="entry name" value="Retrotran_gag_2"/>
    <property type="match status" value="1"/>
</dbReference>
<dbReference type="Proteomes" id="UP001085076">
    <property type="component" value="Miscellaneous, Linkage group lg09"/>
</dbReference>